<dbReference type="PANTHER" id="PTHR34047:SF10">
    <property type="entry name" value="GROUP II INTRON-ASSOCIATED OPEN READING FRAME"/>
    <property type="match status" value="1"/>
</dbReference>
<proteinExistence type="predicted"/>
<sequence>MSNTSLKTTGEWKEWREINWTKVERRVFKLQKRIYRASQRGDVIAVRKLQKMLIKSWYGRLLAVRRFSQINQGEKIIEVGGVQLLSPDKCFALAKRLKLNSKVKPMISTVKDQPLQILVKMSLENQWEAKFELSSYGFKLPKSCQDAMKAIVNCVKFHPKYLLKADISQCFKCFDHEQLLKKLDTYPTLRKQIRVWLKDGLINGKDLFKWEEVISPLLANIAFHDTEEKIKHYTKALSDQCEGLSLIRYGGNLVIAHKNIEVVQKCQYIIRECLSDLCLELKPSQIIIYHTLYRCGEEEPGFDFLGFNIRQHKVSKNQSKLGFKTKIKPSTGMIRSHYCHIAEVIDKYKSASQAVLIRKLNPIVKSWVNYYSKLFVSKKIFQDLDNLIFQKLWGWAKRRHPNQNNHWIYQKYWQSIGENKREFFGSDKNGSQVRLLRHANLIYWSIELA</sequence>
<dbReference type="InterPro" id="IPR000477">
    <property type="entry name" value="RT_dom"/>
</dbReference>
<dbReference type="InterPro" id="IPR043502">
    <property type="entry name" value="DNA/RNA_pol_sf"/>
</dbReference>
<dbReference type="AlphaFoldDB" id="Q10VN3"/>
<gene>
    <name evidence="4" type="ordered locus">Tery_4730</name>
</gene>
<dbReference type="InterPro" id="IPR013597">
    <property type="entry name" value="Mat_intron_G2"/>
</dbReference>
<dbReference type="EMBL" id="CP000393">
    <property type="protein sequence ID" value="ABG53691.1"/>
    <property type="molecule type" value="Genomic_DNA"/>
</dbReference>
<feature type="domain" description="Reverse transcriptase N-terminal" evidence="3">
    <location>
        <begin position="15"/>
        <end position="97"/>
    </location>
</feature>
<evidence type="ECO:0000259" key="2">
    <source>
        <dbReference type="Pfam" id="PF08388"/>
    </source>
</evidence>
<accession>Q10VN3</accession>
<dbReference type="OrthoDB" id="416072at2"/>
<dbReference type="CDD" id="cd01651">
    <property type="entry name" value="RT_G2_intron"/>
    <property type="match status" value="1"/>
</dbReference>
<evidence type="ECO:0000259" key="3">
    <source>
        <dbReference type="Pfam" id="PF13655"/>
    </source>
</evidence>
<reference evidence="4" key="1">
    <citation type="submission" date="2006-06" db="EMBL/GenBank/DDBJ databases">
        <title>Complete sequence of Trichodesmium erythraeum IMS101.</title>
        <authorList>
            <consortium name="US DOE Joint Genome Institute"/>
            <person name="Copeland A."/>
            <person name="Lucas S."/>
            <person name="Lapidus A."/>
            <person name="Barry K."/>
            <person name="Detter J.C."/>
            <person name="Glavina del Rio T."/>
            <person name="Hammon N."/>
            <person name="Israni S."/>
            <person name="Dalin E."/>
            <person name="Tice H."/>
            <person name="Pitluck S."/>
            <person name="Kiss H."/>
            <person name="Munk A.C."/>
            <person name="Brettin T."/>
            <person name="Bruce D."/>
            <person name="Han C."/>
            <person name="Tapia R."/>
            <person name="Gilna P."/>
            <person name="Schmutz J."/>
            <person name="Larimer F."/>
            <person name="Land M."/>
            <person name="Hauser L."/>
            <person name="Kyrpides N."/>
            <person name="Kim E."/>
            <person name="Richardson P."/>
        </authorList>
    </citation>
    <scope>NUCLEOTIDE SEQUENCE [LARGE SCALE GENOMIC DNA]</scope>
    <source>
        <strain evidence="4">IMS101</strain>
    </source>
</reference>
<feature type="domain" description="Reverse transcriptase" evidence="1">
    <location>
        <begin position="101"/>
        <end position="309"/>
    </location>
</feature>
<dbReference type="Pfam" id="PF08388">
    <property type="entry name" value="GIIM"/>
    <property type="match status" value="1"/>
</dbReference>
<name>Q10VN3_TRIEI</name>
<feature type="domain" description="Group II intron maturase-specific" evidence="2">
    <location>
        <begin position="336"/>
        <end position="413"/>
    </location>
</feature>
<dbReference type="InterPro" id="IPR051083">
    <property type="entry name" value="GrpII_Intron_Splice-Mob/Def"/>
</dbReference>
<dbReference type="SUPFAM" id="SSF56672">
    <property type="entry name" value="DNA/RNA polymerases"/>
    <property type="match status" value="1"/>
</dbReference>
<dbReference type="HOGENOM" id="CLU_013584_15_4_3"/>
<dbReference type="InterPro" id="IPR025960">
    <property type="entry name" value="RVT_N"/>
</dbReference>
<organism evidence="4">
    <name type="scientific">Trichodesmium erythraeum (strain IMS101)</name>
    <dbReference type="NCBI Taxonomy" id="203124"/>
    <lineage>
        <taxon>Bacteria</taxon>
        <taxon>Bacillati</taxon>
        <taxon>Cyanobacteriota</taxon>
        <taxon>Cyanophyceae</taxon>
        <taxon>Oscillatoriophycideae</taxon>
        <taxon>Oscillatoriales</taxon>
        <taxon>Microcoleaceae</taxon>
        <taxon>Trichodesmium</taxon>
    </lineage>
</organism>
<dbReference type="Pfam" id="PF00078">
    <property type="entry name" value="RVT_1"/>
    <property type="match status" value="1"/>
</dbReference>
<dbReference type="RefSeq" id="WP_011614008.1">
    <property type="nucleotide sequence ID" value="NC_008312.1"/>
</dbReference>
<evidence type="ECO:0000313" key="4">
    <source>
        <dbReference type="EMBL" id="ABG53691.1"/>
    </source>
</evidence>
<dbReference type="PANTHER" id="PTHR34047">
    <property type="entry name" value="NUCLEAR INTRON MATURASE 1, MITOCHONDRIAL-RELATED"/>
    <property type="match status" value="1"/>
</dbReference>
<protein>
    <submittedName>
        <fullName evidence="4">Group II intron, maturase-specific</fullName>
    </submittedName>
</protein>
<dbReference type="KEGG" id="ter:Tery_4730"/>
<dbReference type="eggNOG" id="COG3344">
    <property type="taxonomic scope" value="Bacteria"/>
</dbReference>
<evidence type="ECO:0000259" key="1">
    <source>
        <dbReference type="Pfam" id="PF00078"/>
    </source>
</evidence>
<dbReference type="Pfam" id="PF13655">
    <property type="entry name" value="RVT_N"/>
    <property type="match status" value="1"/>
</dbReference>